<protein>
    <recommendedName>
        <fullName evidence="1">Hydrazine synthase alpha subunit middle domain-containing protein</fullName>
    </recommendedName>
</protein>
<comment type="caution">
    <text evidence="2">The sequence shown here is derived from an EMBL/GenBank/DDBJ whole genome shotgun (WGS) entry which is preliminary data.</text>
</comment>
<evidence type="ECO:0000259" key="1">
    <source>
        <dbReference type="Pfam" id="PF18582"/>
    </source>
</evidence>
<reference evidence="2" key="1">
    <citation type="journal article" date="2014" name="Front. Microbiol.">
        <title>High frequency of phylogenetically diverse reductive dehalogenase-homologous genes in deep subseafloor sedimentary metagenomes.</title>
        <authorList>
            <person name="Kawai M."/>
            <person name="Futagami T."/>
            <person name="Toyoda A."/>
            <person name="Takaki Y."/>
            <person name="Nishi S."/>
            <person name="Hori S."/>
            <person name="Arai W."/>
            <person name="Tsubouchi T."/>
            <person name="Morono Y."/>
            <person name="Uchiyama I."/>
            <person name="Ito T."/>
            <person name="Fujiyama A."/>
            <person name="Inagaki F."/>
            <person name="Takami H."/>
        </authorList>
    </citation>
    <scope>NUCLEOTIDE SEQUENCE</scope>
    <source>
        <strain evidence="2">Expedition CK06-06</strain>
    </source>
</reference>
<accession>X0U7W1</accession>
<dbReference type="InterPro" id="IPR036280">
    <property type="entry name" value="Multihaem_cyt_sf"/>
</dbReference>
<name>X0U7W1_9ZZZZ</name>
<sequence>WTRDARFSGPAVSLIQDDGVKRILGTVPIEDDGSVSFKVPSGKALHFQLLDEHYRALQTMRSFSGVMPGEKRGCLGCHELHSTAAPNKLGSALRTEPAELTPPPWGTQSISYTRFVQPVLDKYCGRCHQGSGEARKKLDLTLRPGYRMFKEPYVTLVGGAQFSGVDPNQKGIAGAIMVENYEQSDPQSYLTLRPMQHLSYTSKLIDIARRDEYKIDPVSLRKLIAWVDTNCPYRGEEDIRAIPDPDFPGIECLPVRPRVATAPIIQRP</sequence>
<dbReference type="Pfam" id="PF18582">
    <property type="entry name" value="HZS_alpha"/>
    <property type="match status" value="1"/>
</dbReference>
<dbReference type="SUPFAM" id="SSF48695">
    <property type="entry name" value="Multiheme cytochromes"/>
    <property type="match status" value="1"/>
</dbReference>
<feature type="domain" description="Hydrazine synthase alpha subunit middle" evidence="1">
    <location>
        <begin position="20"/>
        <end position="79"/>
    </location>
</feature>
<dbReference type="EMBL" id="BARS01021285">
    <property type="protein sequence ID" value="GAG01889.1"/>
    <property type="molecule type" value="Genomic_DNA"/>
</dbReference>
<feature type="non-terminal residue" evidence="2">
    <location>
        <position position="1"/>
    </location>
</feature>
<dbReference type="InterPro" id="IPR040698">
    <property type="entry name" value="HZS_alpha_mid"/>
</dbReference>
<dbReference type="AlphaFoldDB" id="X0U7W1"/>
<gene>
    <name evidence="2" type="ORF">S01H1_34212</name>
</gene>
<evidence type="ECO:0000313" key="2">
    <source>
        <dbReference type="EMBL" id="GAG01889.1"/>
    </source>
</evidence>
<organism evidence="2">
    <name type="scientific">marine sediment metagenome</name>
    <dbReference type="NCBI Taxonomy" id="412755"/>
    <lineage>
        <taxon>unclassified sequences</taxon>
        <taxon>metagenomes</taxon>
        <taxon>ecological metagenomes</taxon>
    </lineage>
</organism>
<proteinExistence type="predicted"/>